<dbReference type="GO" id="GO:0003700">
    <property type="term" value="F:DNA-binding transcription factor activity"/>
    <property type="evidence" value="ECO:0007669"/>
    <property type="project" value="InterPro"/>
</dbReference>
<dbReference type="PROSITE" id="PS01124">
    <property type="entry name" value="HTH_ARAC_FAMILY_2"/>
    <property type="match status" value="1"/>
</dbReference>
<dbReference type="InterPro" id="IPR003313">
    <property type="entry name" value="AraC-bd"/>
</dbReference>
<reference evidence="5" key="1">
    <citation type="submission" date="2020-08" db="EMBL/GenBank/DDBJ databases">
        <title>Genome public.</title>
        <authorList>
            <person name="Liu C."/>
            <person name="Sun Q."/>
        </authorList>
    </citation>
    <scope>NUCLEOTIDE SEQUENCE</scope>
    <source>
        <strain evidence="5">NSJ-32</strain>
    </source>
</reference>
<dbReference type="PRINTS" id="PR00032">
    <property type="entry name" value="HTHARAC"/>
</dbReference>
<keyword evidence="1" id="KW-0805">Transcription regulation</keyword>
<comment type="caution">
    <text evidence="5">The sequence shown here is derived from an EMBL/GenBank/DDBJ whole genome shotgun (WGS) entry which is preliminary data.</text>
</comment>
<name>A0A926DTH2_9FIRM</name>
<sequence length="302" mass="34540">MQPSDLYVVHCSIEKDMVSRYIESFQLIPKAFGHQLNNPAATCRERIIGDMELIYYAGGCGLVTIDSVLYECHAGDLLLIPSYVPHSISTPPDDPHDNYWLHFDFPQLYRQQELVRLLAPSGSYRTNLGIQPDLLSIYTAMEQADCNHQSGRFLMIHGLMEQLFVLLLRHLHQEDVVLPDFPHDQGHALVDACMQYVYDNITSIHSVGQLCTRFHISESYLSKTFSRVLHTPPASFIRLVKIKYAEQLLKTTSLSINEISDTLGFSSPYHFSNLFKSYYRLSPKHFRDSIAATQQRDVLKSV</sequence>
<proteinExistence type="predicted"/>
<gene>
    <name evidence="5" type="ORF">H8730_08810</name>
</gene>
<dbReference type="Gene3D" id="2.60.120.280">
    <property type="entry name" value="Regulatory protein AraC"/>
    <property type="match status" value="1"/>
</dbReference>
<dbReference type="InterPro" id="IPR018060">
    <property type="entry name" value="HTH_AraC"/>
</dbReference>
<dbReference type="InterPro" id="IPR009057">
    <property type="entry name" value="Homeodomain-like_sf"/>
</dbReference>
<evidence type="ECO:0000313" key="5">
    <source>
        <dbReference type="EMBL" id="MBC8543643.1"/>
    </source>
</evidence>
<accession>A0A926DTH2</accession>
<evidence type="ECO:0000256" key="1">
    <source>
        <dbReference type="ARBA" id="ARBA00023015"/>
    </source>
</evidence>
<dbReference type="SUPFAM" id="SSF51215">
    <property type="entry name" value="Regulatory protein AraC"/>
    <property type="match status" value="1"/>
</dbReference>
<dbReference type="EMBL" id="JACRSQ010000011">
    <property type="protein sequence ID" value="MBC8543643.1"/>
    <property type="molecule type" value="Genomic_DNA"/>
</dbReference>
<dbReference type="RefSeq" id="WP_177716042.1">
    <property type="nucleotide sequence ID" value="NZ_JACRSQ010000011.1"/>
</dbReference>
<organism evidence="5 6">
    <name type="scientific">Bianquea renquensis</name>
    <dbReference type="NCBI Taxonomy" id="2763661"/>
    <lineage>
        <taxon>Bacteria</taxon>
        <taxon>Bacillati</taxon>
        <taxon>Bacillota</taxon>
        <taxon>Clostridia</taxon>
        <taxon>Eubacteriales</taxon>
        <taxon>Bianqueaceae</taxon>
        <taxon>Bianquea</taxon>
    </lineage>
</organism>
<keyword evidence="2" id="KW-0238">DNA-binding</keyword>
<protein>
    <submittedName>
        <fullName evidence="5">Helix-turn-helix domain-containing protein</fullName>
    </submittedName>
</protein>
<dbReference type="GO" id="GO:0043565">
    <property type="term" value="F:sequence-specific DNA binding"/>
    <property type="evidence" value="ECO:0007669"/>
    <property type="project" value="InterPro"/>
</dbReference>
<evidence type="ECO:0000256" key="2">
    <source>
        <dbReference type="ARBA" id="ARBA00023125"/>
    </source>
</evidence>
<evidence type="ECO:0000259" key="4">
    <source>
        <dbReference type="PROSITE" id="PS01124"/>
    </source>
</evidence>
<dbReference type="AlphaFoldDB" id="A0A926DTH2"/>
<dbReference type="InterPro" id="IPR037923">
    <property type="entry name" value="HTH-like"/>
</dbReference>
<evidence type="ECO:0000313" key="6">
    <source>
        <dbReference type="Proteomes" id="UP000657006"/>
    </source>
</evidence>
<dbReference type="InterPro" id="IPR018062">
    <property type="entry name" value="HTH_AraC-typ_CS"/>
</dbReference>
<dbReference type="Pfam" id="PF02311">
    <property type="entry name" value="AraC_binding"/>
    <property type="match status" value="1"/>
</dbReference>
<keyword evidence="3" id="KW-0804">Transcription</keyword>
<dbReference type="PANTHER" id="PTHR43280">
    <property type="entry name" value="ARAC-FAMILY TRANSCRIPTIONAL REGULATOR"/>
    <property type="match status" value="1"/>
</dbReference>
<dbReference type="PANTHER" id="PTHR43280:SF2">
    <property type="entry name" value="HTH-TYPE TRANSCRIPTIONAL REGULATOR EXSA"/>
    <property type="match status" value="1"/>
</dbReference>
<dbReference type="InterPro" id="IPR020449">
    <property type="entry name" value="Tscrpt_reg_AraC-type_HTH"/>
</dbReference>
<dbReference type="Gene3D" id="1.10.10.60">
    <property type="entry name" value="Homeodomain-like"/>
    <property type="match status" value="1"/>
</dbReference>
<dbReference type="Pfam" id="PF12833">
    <property type="entry name" value="HTH_18"/>
    <property type="match status" value="1"/>
</dbReference>
<keyword evidence="6" id="KW-1185">Reference proteome</keyword>
<feature type="domain" description="HTH araC/xylS-type" evidence="4">
    <location>
        <begin position="191"/>
        <end position="289"/>
    </location>
</feature>
<dbReference type="Proteomes" id="UP000657006">
    <property type="component" value="Unassembled WGS sequence"/>
</dbReference>
<evidence type="ECO:0000256" key="3">
    <source>
        <dbReference type="ARBA" id="ARBA00023163"/>
    </source>
</evidence>
<dbReference type="SMART" id="SM00342">
    <property type="entry name" value="HTH_ARAC"/>
    <property type="match status" value="1"/>
</dbReference>
<dbReference type="SUPFAM" id="SSF46689">
    <property type="entry name" value="Homeodomain-like"/>
    <property type="match status" value="1"/>
</dbReference>
<dbReference type="PROSITE" id="PS00041">
    <property type="entry name" value="HTH_ARAC_FAMILY_1"/>
    <property type="match status" value="1"/>
</dbReference>